<name>A0ABN2Y0K0_9MICC</name>
<dbReference type="InterPro" id="IPR001482">
    <property type="entry name" value="T2SS/T4SS_dom"/>
</dbReference>
<dbReference type="Gene3D" id="3.40.50.300">
    <property type="entry name" value="P-loop containing nucleotide triphosphate hydrolases"/>
    <property type="match status" value="1"/>
</dbReference>
<feature type="domain" description="Bacterial type II secretion system protein E" evidence="3">
    <location>
        <begin position="57"/>
        <end position="327"/>
    </location>
</feature>
<evidence type="ECO:0000313" key="4">
    <source>
        <dbReference type="EMBL" id="GAA2120132.1"/>
    </source>
</evidence>
<dbReference type="PANTHER" id="PTHR30486">
    <property type="entry name" value="TWITCHING MOTILITY PROTEIN PILT"/>
    <property type="match status" value="1"/>
</dbReference>
<dbReference type="EMBL" id="BAAAQA010000022">
    <property type="protein sequence ID" value="GAA2120132.1"/>
    <property type="molecule type" value="Genomic_DNA"/>
</dbReference>
<dbReference type="InterPro" id="IPR027417">
    <property type="entry name" value="P-loop_NTPase"/>
</dbReference>
<protein>
    <submittedName>
        <fullName evidence="4">TadA family conjugal transfer-associated ATPase</fullName>
    </submittedName>
</protein>
<evidence type="ECO:0000259" key="3">
    <source>
        <dbReference type="Pfam" id="PF00437"/>
    </source>
</evidence>
<dbReference type="Pfam" id="PF00437">
    <property type="entry name" value="T2SSE"/>
    <property type="match status" value="1"/>
</dbReference>
<dbReference type="Gene3D" id="3.30.450.380">
    <property type="match status" value="1"/>
</dbReference>
<comment type="caution">
    <text evidence="4">The sequence shown here is derived from an EMBL/GenBank/DDBJ whole genome shotgun (WGS) entry which is preliminary data.</text>
</comment>
<reference evidence="4 5" key="1">
    <citation type="journal article" date="2019" name="Int. J. Syst. Evol. Microbiol.">
        <title>The Global Catalogue of Microorganisms (GCM) 10K type strain sequencing project: providing services to taxonomists for standard genome sequencing and annotation.</title>
        <authorList>
            <consortium name="The Broad Institute Genomics Platform"/>
            <consortium name="The Broad Institute Genome Sequencing Center for Infectious Disease"/>
            <person name="Wu L."/>
            <person name="Ma J."/>
        </authorList>
    </citation>
    <scope>NUCLEOTIDE SEQUENCE [LARGE SCALE GENOMIC DNA]</scope>
    <source>
        <strain evidence="4 5">JCM 15914</strain>
    </source>
</reference>
<dbReference type="PANTHER" id="PTHR30486:SF6">
    <property type="entry name" value="TYPE IV PILUS RETRACTATION ATPASE PILT"/>
    <property type="match status" value="1"/>
</dbReference>
<comment type="similarity">
    <text evidence="1">Belongs to the GSP E family.</text>
</comment>
<proteinExistence type="inferred from homology"/>
<dbReference type="NCBIfam" id="TIGR03819">
    <property type="entry name" value="heli_sec_ATPase"/>
    <property type="match status" value="1"/>
</dbReference>
<dbReference type="InterPro" id="IPR022399">
    <property type="entry name" value="TadA-like_ATPase"/>
</dbReference>
<evidence type="ECO:0000313" key="5">
    <source>
        <dbReference type="Proteomes" id="UP001500166"/>
    </source>
</evidence>
<dbReference type="RefSeq" id="WP_344225041.1">
    <property type="nucleotide sequence ID" value="NZ_BAAAQA010000022.1"/>
</dbReference>
<accession>A0ABN2Y0K0</accession>
<organism evidence="4 5">
    <name type="scientific">Kocuria atrinae</name>
    <dbReference type="NCBI Taxonomy" id="592377"/>
    <lineage>
        <taxon>Bacteria</taxon>
        <taxon>Bacillati</taxon>
        <taxon>Actinomycetota</taxon>
        <taxon>Actinomycetes</taxon>
        <taxon>Micrococcales</taxon>
        <taxon>Micrococcaceae</taxon>
        <taxon>Kocuria</taxon>
    </lineage>
</organism>
<evidence type="ECO:0000256" key="2">
    <source>
        <dbReference type="SAM" id="MobiDB-lite"/>
    </source>
</evidence>
<dbReference type="InterPro" id="IPR050921">
    <property type="entry name" value="T4SS_GSP_E_ATPase"/>
</dbReference>
<sequence>MSVTELDTQFMEEVRSRLLQEGGALTEARIARAIQDTGRVLGAVGSIRAVQHIKAELTGLGPLESLLPTQGLSDVYVNGHENVFVETLGGVNRVPSPFTQEADVRALAVRLITAAGRRLDDANPCVDVQTATGLRVHAVIPPVSTSGTLLSIRFQAPQRLSLSDLVTTGSIHPHMADVLCSAMSAGANLMISGATGSGKTTVLSALLSQCHPSERLVLIEDAAELNPEHPHVVGMQARHDNVEGSGAVDLAELVRQALRMRPDRLVVGECRGAEVRELLTALNTGHAGAGTVHANSAQAVPARLAALGSLAGMNREAVDLQAASALDLIAHVSRGADGRRLETLCTLELSDGQLITRPAMSWNGGDPVRGPGWPRVSELLSRATPRETEPRAGLPAPDHQRGAS</sequence>
<dbReference type="SUPFAM" id="SSF52540">
    <property type="entry name" value="P-loop containing nucleoside triphosphate hydrolases"/>
    <property type="match status" value="1"/>
</dbReference>
<evidence type="ECO:0000256" key="1">
    <source>
        <dbReference type="ARBA" id="ARBA00006611"/>
    </source>
</evidence>
<gene>
    <name evidence="4" type="ORF">GCM10009824_21560</name>
</gene>
<keyword evidence="5" id="KW-1185">Reference proteome</keyword>
<feature type="region of interest" description="Disordered" evidence="2">
    <location>
        <begin position="360"/>
        <end position="404"/>
    </location>
</feature>
<dbReference type="Proteomes" id="UP001500166">
    <property type="component" value="Unassembled WGS sequence"/>
</dbReference>
<dbReference type="CDD" id="cd01130">
    <property type="entry name" value="VirB11-like_ATPase"/>
    <property type="match status" value="1"/>
</dbReference>